<name>A0A9Q0BAZ8_9HYPO</name>
<evidence type="ECO:0000313" key="1">
    <source>
        <dbReference type="EMBL" id="KAI6778146.1"/>
    </source>
</evidence>
<protein>
    <submittedName>
        <fullName evidence="1">Glycoside hydrolase family 3 protein</fullName>
    </submittedName>
</protein>
<dbReference type="GeneID" id="75833668"/>
<keyword evidence="1" id="KW-0378">Hydrolase</keyword>
<dbReference type="RefSeq" id="XP_051359002.1">
    <property type="nucleotide sequence ID" value="XM_051510052.1"/>
</dbReference>
<keyword evidence="2" id="KW-1185">Reference proteome</keyword>
<sequence length="80" mass="8946">MCPLPSIPIQVINSGERSSDFVALMYVKSENCPELHPIKTLSAYSRLQEIDVGIYTLRLHEFTQASIDIVLIGEKAVLNE</sequence>
<gene>
    <name evidence="1" type="ORF">J7T54_007192</name>
</gene>
<dbReference type="Proteomes" id="UP001055219">
    <property type="component" value="Unassembled WGS sequence"/>
</dbReference>
<accession>A0A9Q0BAZ8</accession>
<proteinExistence type="predicted"/>
<reference evidence="1" key="2">
    <citation type="submission" date="2022-07" db="EMBL/GenBank/DDBJ databases">
        <authorList>
            <person name="Goncalves M.F.M."/>
            <person name="Hilario S."/>
            <person name="Van De Peer Y."/>
            <person name="Esteves A.C."/>
            <person name="Alves A."/>
        </authorList>
    </citation>
    <scope>NUCLEOTIDE SEQUENCE</scope>
    <source>
        <strain evidence="1">MUM 19.33</strain>
    </source>
</reference>
<organism evidence="1 2">
    <name type="scientific">Emericellopsis cladophorae</name>
    <dbReference type="NCBI Taxonomy" id="2686198"/>
    <lineage>
        <taxon>Eukaryota</taxon>
        <taxon>Fungi</taxon>
        <taxon>Dikarya</taxon>
        <taxon>Ascomycota</taxon>
        <taxon>Pezizomycotina</taxon>
        <taxon>Sordariomycetes</taxon>
        <taxon>Hypocreomycetidae</taxon>
        <taxon>Hypocreales</taxon>
        <taxon>Bionectriaceae</taxon>
        <taxon>Emericellopsis</taxon>
    </lineage>
</organism>
<comment type="caution">
    <text evidence="1">The sequence shown here is derived from an EMBL/GenBank/DDBJ whole genome shotgun (WGS) entry which is preliminary data.</text>
</comment>
<reference evidence="1" key="1">
    <citation type="journal article" date="2021" name="J Fungi (Basel)">
        <title>Genomic and Metabolomic Analyses of the Marine Fungus Emericellopsis cladophorae: Insights into Saltwater Adaptability Mechanisms and Its Biosynthetic Potential.</title>
        <authorList>
            <person name="Goncalves M.F.M."/>
            <person name="Hilario S."/>
            <person name="Van de Peer Y."/>
            <person name="Esteves A.C."/>
            <person name="Alves A."/>
        </authorList>
    </citation>
    <scope>NUCLEOTIDE SEQUENCE</scope>
    <source>
        <strain evidence="1">MUM 19.33</strain>
    </source>
</reference>
<evidence type="ECO:0000313" key="2">
    <source>
        <dbReference type="Proteomes" id="UP001055219"/>
    </source>
</evidence>
<dbReference type="AlphaFoldDB" id="A0A9Q0BAZ8"/>
<dbReference type="GO" id="GO:0016787">
    <property type="term" value="F:hydrolase activity"/>
    <property type="evidence" value="ECO:0007669"/>
    <property type="project" value="UniProtKB-KW"/>
</dbReference>
<dbReference type="OrthoDB" id="47059at2759"/>
<dbReference type="EMBL" id="JAGIXG020000080">
    <property type="protein sequence ID" value="KAI6778146.1"/>
    <property type="molecule type" value="Genomic_DNA"/>
</dbReference>